<feature type="compositionally biased region" description="Basic and acidic residues" evidence="1">
    <location>
        <begin position="1131"/>
        <end position="1160"/>
    </location>
</feature>
<feature type="compositionally biased region" description="Basic and acidic residues" evidence="1">
    <location>
        <begin position="681"/>
        <end position="694"/>
    </location>
</feature>
<feature type="region of interest" description="Disordered" evidence="1">
    <location>
        <begin position="1118"/>
        <end position="1165"/>
    </location>
</feature>
<feature type="compositionally biased region" description="Polar residues" evidence="1">
    <location>
        <begin position="195"/>
        <end position="212"/>
    </location>
</feature>
<feature type="region of interest" description="Disordered" evidence="1">
    <location>
        <begin position="547"/>
        <end position="637"/>
    </location>
</feature>
<gene>
    <name evidence="2" type="ORF">Cvel_21788</name>
</gene>
<feature type="compositionally biased region" description="Polar residues" evidence="1">
    <location>
        <begin position="991"/>
        <end position="1001"/>
    </location>
</feature>
<organism evidence="2">
    <name type="scientific">Chromera velia CCMP2878</name>
    <dbReference type="NCBI Taxonomy" id="1169474"/>
    <lineage>
        <taxon>Eukaryota</taxon>
        <taxon>Sar</taxon>
        <taxon>Alveolata</taxon>
        <taxon>Colpodellida</taxon>
        <taxon>Chromeraceae</taxon>
        <taxon>Chromera</taxon>
    </lineage>
</organism>
<evidence type="ECO:0000256" key="1">
    <source>
        <dbReference type="SAM" id="MobiDB-lite"/>
    </source>
</evidence>
<feature type="compositionally biased region" description="Low complexity" evidence="1">
    <location>
        <begin position="295"/>
        <end position="319"/>
    </location>
</feature>
<feature type="compositionally biased region" description="Low complexity" evidence="1">
    <location>
        <begin position="271"/>
        <end position="283"/>
    </location>
</feature>
<feature type="region of interest" description="Disordered" evidence="1">
    <location>
        <begin position="972"/>
        <end position="1005"/>
    </location>
</feature>
<feature type="compositionally biased region" description="Acidic residues" evidence="1">
    <location>
        <begin position="1408"/>
        <end position="1429"/>
    </location>
</feature>
<reference evidence="2" key="1">
    <citation type="submission" date="2014-11" db="EMBL/GenBank/DDBJ databases">
        <authorList>
            <person name="Otto D Thomas"/>
            <person name="Naeem Raeece"/>
        </authorList>
    </citation>
    <scope>NUCLEOTIDE SEQUENCE</scope>
</reference>
<proteinExistence type="predicted"/>
<feature type="compositionally biased region" description="Basic and acidic residues" evidence="1">
    <location>
        <begin position="977"/>
        <end position="988"/>
    </location>
</feature>
<feature type="region of interest" description="Disordered" evidence="1">
    <location>
        <begin position="1455"/>
        <end position="1550"/>
    </location>
</feature>
<feature type="compositionally biased region" description="Low complexity" evidence="1">
    <location>
        <begin position="231"/>
        <end position="250"/>
    </location>
</feature>
<feature type="compositionally biased region" description="Low complexity" evidence="1">
    <location>
        <begin position="1023"/>
        <end position="1053"/>
    </location>
</feature>
<accession>A0A0G4GGG4</accession>
<feature type="region of interest" description="Disordered" evidence="1">
    <location>
        <begin position="660"/>
        <end position="709"/>
    </location>
</feature>
<feature type="compositionally biased region" description="Basic and acidic residues" evidence="1">
    <location>
        <begin position="1461"/>
        <end position="1470"/>
    </location>
</feature>
<feature type="compositionally biased region" description="Polar residues" evidence="1">
    <location>
        <begin position="1625"/>
        <end position="1634"/>
    </location>
</feature>
<feature type="region of interest" description="Disordered" evidence="1">
    <location>
        <begin position="1569"/>
        <end position="1644"/>
    </location>
</feature>
<evidence type="ECO:0000313" key="2">
    <source>
        <dbReference type="EMBL" id="CEM28717.1"/>
    </source>
</evidence>
<feature type="compositionally biased region" description="Polar residues" evidence="1">
    <location>
        <begin position="251"/>
        <end position="260"/>
    </location>
</feature>
<feature type="compositionally biased region" description="Polar residues" evidence="1">
    <location>
        <begin position="1522"/>
        <end position="1531"/>
    </location>
</feature>
<feature type="compositionally biased region" description="Polar residues" evidence="1">
    <location>
        <begin position="1476"/>
        <end position="1493"/>
    </location>
</feature>
<protein>
    <submittedName>
        <fullName evidence="2">Uncharacterized protein</fullName>
    </submittedName>
</protein>
<dbReference type="PANTHER" id="PTHR48125:SF10">
    <property type="entry name" value="OS12G0136300 PROTEIN"/>
    <property type="match status" value="1"/>
</dbReference>
<feature type="region of interest" description="Disordered" evidence="1">
    <location>
        <begin position="1023"/>
        <end position="1076"/>
    </location>
</feature>
<feature type="region of interest" description="Disordered" evidence="1">
    <location>
        <begin position="335"/>
        <end position="375"/>
    </location>
</feature>
<dbReference type="EMBL" id="CDMZ01001187">
    <property type="protein sequence ID" value="CEM28717.1"/>
    <property type="molecule type" value="Genomic_DNA"/>
</dbReference>
<dbReference type="PANTHER" id="PTHR48125">
    <property type="entry name" value="LP07818P1"/>
    <property type="match status" value="1"/>
</dbReference>
<feature type="region of interest" description="Disordered" evidence="1">
    <location>
        <begin position="195"/>
        <end position="319"/>
    </location>
</feature>
<name>A0A0G4GGG4_9ALVE</name>
<sequence length="1681" mass="181140">MQAIILVAQRQGLESDVAFQWPVDPETAPSSDVRFSWDVYGINSRYFAKLNFPHPQLCNSSFEFEIDAVDRKRDSLLKDRSAVSHHHLRFVDYPVALYRDESASGDSSPGRDKEGVTEETALLRGKGIDGFSVVRFTLVFLFDSRSDVDTDVFAQIGEVIAKSFIREEKRNEFVSREINKIAQIMQEVARSCQTRSSDSVGGSPSFLASTPAKTAAAAAAAAEGKDKESKPQSQTSPDTSTPPTLSSQSQGAIQSVQKEQSAGEKIGEGGQEIQARSQSQSSQSGGGGGGATNVSVSSLPPLPPLSSSQSPSSSPSFPSAVAQTAGVAAVVPLRVTENGPGPNASPPQAPAQAQGGAQGSRQVPPPPPPVGEGLQRLSSECRSSVDGGNLPMFEGGKGAIHHLMTRVTEETEIGEALRNAFEDLKKGRAVRFAVGEGQASRICPFPHPQMLRDGGVIRGDHALLPLEDPDCLRLIQELPKKTRGMFRKVLKKAGPEKSLERLVQELKIPFPSLCKLCAFLIYWRAARLCPLVLPSDSFVPNSKKLPVHAPQPAAASALKKTEEPRHHHPNRHVVGLSHREPLPLFDPAHPHEGSSRALGGVLSGHARVSSAPSGPGDPRWGPPGPGSRVGGGRTSLVSLGTLPAHAHQIRPSSPTPFGYLGDVHHHHHHHDHLQMEDEGEGKDVDEGEEKKRESIFPGPFGSSESPAQSAPPILRGGHIDYESQVYGGTPCVEWSAFHDSTKKEWMIWCDEFDDKFADEANTSLPEMLALFCQHLTVGEALLAFVAEHMPPRISSPTPAPSFQRTHFHGGFYEGPGSMWSRGKAGRSMDLGLGLGLGPGDRTGGHAPLKPLVPPPLDMRPRNSWRGTLKGLHNALPVSLGGGGGQVPRVGLSPPPPPPPPAGFSVEAERASVEWAVESLKAAFWGMFKWMYAKEFIVPVSKRFLFAPEPALLSGAGGTFPFSTSFSVFSQGAQGITETERERSGDRARLASPTTCRPSSSRAPHPTCTPACLPVPSFPNAAVAPASPMSSPAATQRAPGALDGVVSASSGSLLSPPPVGPVAGGGGAQSEWRPSSGRRAVLEVVRSLRSEVTGLSSESFSDMDVLSLYSHVLRARGMTSGDLRGAGGEALSRSESESREGRERGGRVIRGGEREKDKERLSSSSFPPTISWNEGIREDLEFLVRFVQKHAKKAVSEHHFRSEYWPPVEKANLYRSAEPLHSNGGHTDGIDTRPVSRLGTRTIASEEGEGAAELVPVFAPFAVLESQPTTDSMRGCRMTLQIAASSPGLENDVGGGLNEKEKEREVLELTSSRPKLKGGGGVDMFLKEADPSRSPHPHPQNGPLEPNGRPPTNIGGSSCCNVFWTVHPEVFAREAGEGKDEDVGLIPSLVEKGDGKGEQKRGDQKQKEGEEEGESEEEEEEEEEDDDEVREDSVGGASAFSRWLEKEDLRWCRLMTQQQQQTEREREREPQQRYTTSATELSSSWMMTSTQQKRPPSEPLDGDGHVPFNARERPPPPLPYDAPTSSRPQSAYSDAARPSHSAASGPPIPPADAVRYVRLIKRYAQICRLQEMRKQKDRERGGREKEKPPRGGGPTGSSPTSPGGRNGGDTAQLGAVGHLHGPPWSDLQQRQQQAHTGGVDADTASRWETSIVPYFTCDWKAAESKVMDRNWRAYAGFVSGNL</sequence>
<feature type="compositionally biased region" description="Basic and acidic residues" evidence="1">
    <location>
        <begin position="1569"/>
        <end position="1588"/>
    </location>
</feature>
<feature type="region of interest" description="Disordered" evidence="1">
    <location>
        <begin position="1306"/>
        <end position="1352"/>
    </location>
</feature>
<feature type="region of interest" description="Disordered" evidence="1">
    <location>
        <begin position="1387"/>
        <end position="1440"/>
    </location>
</feature>
<feature type="compositionally biased region" description="Basic and acidic residues" evidence="1">
    <location>
        <begin position="1390"/>
        <end position="1407"/>
    </location>
</feature>
<dbReference type="VEuPathDB" id="CryptoDB:Cvel_21788"/>